<gene>
    <name evidence="1" type="ORF">F6X38_09725</name>
</gene>
<dbReference type="AlphaFoldDB" id="A0A7V7PPV0"/>
<dbReference type="RefSeq" id="WP_210248884.1">
    <property type="nucleotide sequence ID" value="NZ_VZDO01000006.1"/>
</dbReference>
<dbReference type="Proteomes" id="UP000432089">
    <property type="component" value="Unassembled WGS sequence"/>
</dbReference>
<sequence length="158" mass="16993">MADAIRDDVGTSILAGLMGIWLARRISVYAACREVHSALTPLSEGWLRTIADWTQTEEGLGAVSLEAHVDAFMASFADLEDEGRELAGRDISENGLLTLLDWIDWQCSIAETYARGKAQDHGMPAHIGTLAAAVIRGALRDEATARYVAAHGGITTLQ</sequence>
<comment type="caution">
    <text evidence="1">The sequence shown here is derived from an EMBL/GenBank/DDBJ whole genome shotgun (WGS) entry which is preliminary data.</text>
</comment>
<protein>
    <submittedName>
        <fullName evidence="1">Uncharacterized protein</fullName>
    </submittedName>
</protein>
<reference evidence="1 2" key="1">
    <citation type="submission" date="2019-09" db="EMBL/GenBank/DDBJ databases">
        <title>YIM 132180 draft genome.</title>
        <authorList>
            <person name="Zhang K."/>
        </authorList>
    </citation>
    <scope>NUCLEOTIDE SEQUENCE [LARGE SCALE GENOMIC DNA]</scope>
    <source>
        <strain evidence="1 2">YIM 132180</strain>
    </source>
</reference>
<evidence type="ECO:0000313" key="1">
    <source>
        <dbReference type="EMBL" id="KAB0680079.1"/>
    </source>
</evidence>
<organism evidence="1 2">
    <name type="scientific">Plantimonas leprariae</name>
    <dbReference type="NCBI Taxonomy" id="2615207"/>
    <lineage>
        <taxon>Bacteria</taxon>
        <taxon>Pseudomonadati</taxon>
        <taxon>Pseudomonadota</taxon>
        <taxon>Alphaproteobacteria</taxon>
        <taxon>Hyphomicrobiales</taxon>
        <taxon>Aurantimonadaceae</taxon>
        <taxon>Plantimonas</taxon>
    </lineage>
</organism>
<dbReference type="EMBL" id="VZDO01000006">
    <property type="protein sequence ID" value="KAB0680079.1"/>
    <property type="molecule type" value="Genomic_DNA"/>
</dbReference>
<keyword evidence="2" id="KW-1185">Reference proteome</keyword>
<evidence type="ECO:0000313" key="2">
    <source>
        <dbReference type="Proteomes" id="UP000432089"/>
    </source>
</evidence>
<proteinExistence type="predicted"/>
<accession>A0A7V7PPV0</accession>
<name>A0A7V7PPV0_9HYPH</name>